<proteinExistence type="predicted"/>
<dbReference type="Proteomes" id="UP000722121">
    <property type="component" value="Unassembled WGS sequence"/>
</dbReference>
<dbReference type="InterPro" id="IPR023214">
    <property type="entry name" value="HAD_sf"/>
</dbReference>
<sequence>MKRKSIQFAFVLSLLCFCTAHLLVFCSSQELYVETNSIESVKEYIDDGDTLVVFDLDQTVFETAQALGGDEWFYHALQREQERGVPFEEALQTILTKYTHFQMVVKMQPVESVTSELIKELQEAHTPIISLTTRGYEVIRGTMKHLKGMDIDFSVTAPSCPNCIQDHVFMQKEPIFYHKGILFTAGDNKGLVFEQLLTHTHYLPKKVVFINDKLSPLESLGHACQKLGIDFVGLRYGYLDEKMKNFNMELADIQQEDCERPGLTDVEAMVILNERCSSRDGK</sequence>
<name>A0ABS3ARS3_9BACT</name>
<feature type="signal peptide" evidence="2">
    <location>
        <begin position="1"/>
        <end position="22"/>
    </location>
</feature>
<dbReference type="InterPro" id="IPR036412">
    <property type="entry name" value="HAD-like_sf"/>
</dbReference>
<protein>
    <submittedName>
        <fullName evidence="3">DUF2608 domain-containing protein</fullName>
    </submittedName>
</protein>
<evidence type="ECO:0000256" key="2">
    <source>
        <dbReference type="SAM" id="SignalP"/>
    </source>
</evidence>
<dbReference type="InterPro" id="IPR022565">
    <property type="entry name" value="DUF2608"/>
</dbReference>
<dbReference type="EMBL" id="JAFITR010000142">
    <property type="protein sequence ID" value="MBN4067431.1"/>
    <property type="molecule type" value="Genomic_DNA"/>
</dbReference>
<evidence type="ECO:0000313" key="3">
    <source>
        <dbReference type="EMBL" id="MBN4067431.1"/>
    </source>
</evidence>
<feature type="chain" id="PRO_5046975818" evidence="2">
    <location>
        <begin position="23"/>
        <end position="282"/>
    </location>
</feature>
<reference evidence="3 4" key="1">
    <citation type="submission" date="2021-02" db="EMBL/GenBank/DDBJ databases">
        <title>Activity-based single-cell genomes from oceanic crustal fluid captures similar information to metagenomic and metatranscriptomic surveys with orders of magnitude less sampling.</title>
        <authorList>
            <person name="D'Angelo T.S."/>
            <person name="Orcutt B.N."/>
        </authorList>
    </citation>
    <scope>NUCLEOTIDE SEQUENCE [LARGE SCALE GENOMIC DNA]</scope>
    <source>
        <strain evidence="3">AH-315-G07</strain>
    </source>
</reference>
<accession>A0ABS3ARS3</accession>
<dbReference type="Pfam" id="PF11019">
    <property type="entry name" value="DUF2608"/>
    <property type="match status" value="1"/>
</dbReference>
<comment type="caution">
    <text evidence="3">The sequence shown here is derived from an EMBL/GenBank/DDBJ whole genome shotgun (WGS) entry which is preliminary data.</text>
</comment>
<keyword evidence="1 2" id="KW-0732">Signal</keyword>
<evidence type="ECO:0000256" key="1">
    <source>
        <dbReference type="ARBA" id="ARBA00022729"/>
    </source>
</evidence>
<dbReference type="SUPFAM" id="SSF56784">
    <property type="entry name" value="HAD-like"/>
    <property type="match status" value="1"/>
</dbReference>
<gene>
    <name evidence="3" type="ORF">JYU14_05045</name>
</gene>
<organism evidence="3 4">
    <name type="scientific">Simkania negevensis</name>
    <dbReference type="NCBI Taxonomy" id="83561"/>
    <lineage>
        <taxon>Bacteria</taxon>
        <taxon>Pseudomonadati</taxon>
        <taxon>Chlamydiota</taxon>
        <taxon>Chlamydiia</taxon>
        <taxon>Parachlamydiales</taxon>
        <taxon>Simkaniaceae</taxon>
        <taxon>Simkania</taxon>
    </lineage>
</organism>
<dbReference type="Gene3D" id="3.40.50.1000">
    <property type="entry name" value="HAD superfamily/HAD-like"/>
    <property type="match status" value="1"/>
</dbReference>
<evidence type="ECO:0000313" key="4">
    <source>
        <dbReference type="Proteomes" id="UP000722121"/>
    </source>
</evidence>
<keyword evidence="4" id="KW-1185">Reference proteome</keyword>